<dbReference type="EC" id="3.4.21.53" evidence="2"/>
<dbReference type="SUPFAM" id="SSF54211">
    <property type="entry name" value="Ribosomal protein S5 domain 2-like"/>
    <property type="match status" value="1"/>
</dbReference>
<dbReference type="AlphaFoldDB" id="A0A1G2EWN0"/>
<evidence type="ECO:0000313" key="4">
    <source>
        <dbReference type="EMBL" id="OGZ30216.1"/>
    </source>
</evidence>
<feature type="domain" description="Lon proteolytic" evidence="3">
    <location>
        <begin position="595"/>
        <end position="792"/>
    </location>
</feature>
<evidence type="ECO:0000256" key="1">
    <source>
        <dbReference type="ARBA" id="ARBA00022670"/>
    </source>
</evidence>
<dbReference type="Pfam" id="PF20437">
    <property type="entry name" value="LonC_helical"/>
    <property type="match status" value="1"/>
</dbReference>
<dbReference type="InterPro" id="IPR046843">
    <property type="entry name" value="LonB_AAA-LID"/>
</dbReference>
<proteinExistence type="inferred from homology"/>
<dbReference type="InterPro" id="IPR020568">
    <property type="entry name" value="Ribosomal_Su5_D2-typ_SF"/>
</dbReference>
<keyword evidence="1 2" id="KW-0645">Protease</keyword>
<dbReference type="Gene3D" id="3.30.230.10">
    <property type="match status" value="1"/>
</dbReference>
<dbReference type="Gene3D" id="3.40.50.300">
    <property type="entry name" value="P-loop containing nucleotide triphosphate hydrolases"/>
    <property type="match status" value="1"/>
</dbReference>
<dbReference type="Gene3D" id="1.10.8.60">
    <property type="match status" value="1"/>
</dbReference>
<dbReference type="Pfam" id="PF05362">
    <property type="entry name" value="Lon_C"/>
    <property type="match status" value="1"/>
</dbReference>
<dbReference type="PRINTS" id="PR00830">
    <property type="entry name" value="ENDOLAPTASE"/>
</dbReference>
<evidence type="ECO:0000256" key="2">
    <source>
        <dbReference type="PROSITE-ProRule" id="PRU01122"/>
    </source>
</evidence>
<reference evidence="4 5" key="1">
    <citation type="journal article" date="2016" name="Nat. Commun.">
        <title>Thousands of microbial genomes shed light on interconnected biogeochemical processes in an aquifer system.</title>
        <authorList>
            <person name="Anantharaman K."/>
            <person name="Brown C.T."/>
            <person name="Hug L.A."/>
            <person name="Sharon I."/>
            <person name="Castelle C.J."/>
            <person name="Probst A.J."/>
            <person name="Thomas B.C."/>
            <person name="Singh A."/>
            <person name="Wilkins M.J."/>
            <person name="Karaoz U."/>
            <person name="Brodie E.L."/>
            <person name="Williams K.H."/>
            <person name="Hubbard S.S."/>
            <person name="Banfield J.F."/>
        </authorList>
    </citation>
    <scope>NUCLEOTIDE SEQUENCE [LARGE SCALE GENOMIC DNA]</scope>
</reference>
<gene>
    <name evidence="4" type="ORF">A3J00_00940</name>
</gene>
<dbReference type="InterPro" id="IPR014721">
    <property type="entry name" value="Ribsml_uS5_D2-typ_fold_subgr"/>
</dbReference>
<dbReference type="STRING" id="1801725.A3J00_00940"/>
<evidence type="ECO:0000259" key="3">
    <source>
        <dbReference type="PROSITE" id="PS51786"/>
    </source>
</evidence>
<dbReference type="GO" id="GO:0004176">
    <property type="term" value="F:ATP-dependent peptidase activity"/>
    <property type="evidence" value="ECO:0007669"/>
    <property type="project" value="UniProtKB-UniRule"/>
</dbReference>
<dbReference type="GO" id="GO:0006508">
    <property type="term" value="P:proteolysis"/>
    <property type="evidence" value="ECO:0007669"/>
    <property type="project" value="UniProtKB-KW"/>
</dbReference>
<protein>
    <recommendedName>
        <fullName evidence="2">endopeptidase La</fullName>
        <ecNumber evidence="2">3.4.21.53</ecNumber>
    </recommendedName>
</protein>
<dbReference type="InterPro" id="IPR008269">
    <property type="entry name" value="Lon_proteolytic"/>
</dbReference>
<dbReference type="Pfam" id="PF13654">
    <property type="entry name" value="AAA_32"/>
    <property type="match status" value="1"/>
</dbReference>
<comment type="caution">
    <text evidence="4">The sequence shown here is derived from an EMBL/GenBank/DDBJ whole genome shotgun (WGS) entry which is preliminary data.</text>
</comment>
<dbReference type="InterPro" id="IPR027417">
    <property type="entry name" value="P-loop_NTPase"/>
</dbReference>
<comment type="similarity">
    <text evidence="2">Belongs to the peptidase S16 family.</text>
</comment>
<dbReference type="Pfam" id="PF20436">
    <property type="entry name" value="LonB_AAA-LID"/>
    <property type="match status" value="1"/>
</dbReference>
<dbReference type="PANTHER" id="PTHR10046">
    <property type="entry name" value="ATP DEPENDENT LON PROTEASE FAMILY MEMBER"/>
    <property type="match status" value="1"/>
</dbReference>
<sequence>MPETASPRRKVVPEELKSAESVEIGSVDFFIGGPENQKRFFDSIEFGLRRFGDEQCNIFVTGIDSPDALKIVGAHVADFVKKLGSNGISVFPEPQDYCYVYNFREPKAPKLVILPRGKGNAFKKAMNGFLEKVKDEISGVISNDLIASEYSRILGELNAWAEKHQEQIREEAERLGFIVDFNENTGVRITTVKRLEDGKLAAFKDNTELNEYLSKLSKNEKAELDNGRVYITERVKDYVQDRMQRFNDCNRQMKRFVAGQMALFCKSVFADFKKDFIEKHGNDAFSGISLFLKRLEKHTVGFYDALLPKNGNGENGEIPIPIRDPHIQWKVNVVVDNGATKDIPVVVEHNPTYGNLIGGLDSKLMFGGFAVTDHTHIRAGSIAKANGGCLVISLNDLASYPAALPALFDSIRHKSLGIKDMGSSAGYDSHLPLRPEPIPLNLRVVVCGPGLYWRILHGMAQDHRFDFIRFFEAKAEVLPFVEANSRNISVFASWIREFSRTKGLSSMDDSAVGRLIEESMRLAGSRSRLSTNVEAIGRIMIEASESKLASGDNVNQLSAGHIVRTLEKRFWRLSFIYEVIQRQIAEGQKIINIGGEKIGEINGLAVSDFGDISIGSPMRIAASVYPSAKPGMITIERESKLSGKIFDKADHTVREAIKARYARRAPLALGIGFAFEQSYSGIDGDSASLAEFFAIISAISEVPIRQSAAITGSMSLRGDVQPIGGVNEKVEGFFDVCKVMNKLDGNCGVVIPHQNADNLMLRDDVAEAVESGKFHVWPVKTIDEGAQILMGKFLGELDGRVIENLKEFARIAVFFSGDKKE</sequence>
<feature type="active site" evidence="2">
    <location>
        <position position="729"/>
    </location>
</feature>
<dbReference type="EMBL" id="MHMR01000026">
    <property type="protein sequence ID" value="OGZ30216.1"/>
    <property type="molecule type" value="Genomic_DNA"/>
</dbReference>
<organism evidence="4 5">
    <name type="scientific">Candidatus Niyogibacteria bacterium RIFCSPLOWO2_02_FULL_45_13</name>
    <dbReference type="NCBI Taxonomy" id="1801725"/>
    <lineage>
        <taxon>Bacteria</taxon>
        <taxon>Candidatus Niyogiibacteriota</taxon>
    </lineage>
</organism>
<keyword evidence="2" id="KW-0720">Serine protease</keyword>
<dbReference type="PROSITE" id="PS51786">
    <property type="entry name" value="LON_PROTEOLYTIC"/>
    <property type="match status" value="1"/>
</dbReference>
<accession>A0A1G2EWN0</accession>
<dbReference type="GO" id="GO:0030163">
    <property type="term" value="P:protein catabolic process"/>
    <property type="evidence" value="ECO:0007669"/>
    <property type="project" value="InterPro"/>
</dbReference>
<evidence type="ECO:0000313" key="5">
    <source>
        <dbReference type="Proteomes" id="UP000178428"/>
    </source>
</evidence>
<dbReference type="GO" id="GO:0004252">
    <property type="term" value="F:serine-type endopeptidase activity"/>
    <property type="evidence" value="ECO:0007669"/>
    <property type="project" value="UniProtKB-UniRule"/>
</dbReference>
<name>A0A1G2EWN0_9BACT</name>
<dbReference type="InterPro" id="IPR046844">
    <property type="entry name" value="Lon-like_helical"/>
</dbReference>
<comment type="catalytic activity">
    <reaction evidence="2">
        <text>Hydrolysis of proteins in presence of ATP.</text>
        <dbReference type="EC" id="3.4.21.53"/>
    </reaction>
</comment>
<feature type="active site" evidence="2">
    <location>
        <position position="686"/>
    </location>
</feature>
<dbReference type="GO" id="GO:0005524">
    <property type="term" value="F:ATP binding"/>
    <property type="evidence" value="ECO:0007669"/>
    <property type="project" value="InterPro"/>
</dbReference>
<dbReference type="InterPro" id="IPR027065">
    <property type="entry name" value="Lon_Prtase"/>
</dbReference>
<dbReference type="Proteomes" id="UP000178428">
    <property type="component" value="Unassembled WGS sequence"/>
</dbReference>
<dbReference type="InterPro" id="IPR041699">
    <property type="entry name" value="AAA_32"/>
</dbReference>
<keyword evidence="2" id="KW-0378">Hydrolase</keyword>